<evidence type="ECO:0000256" key="1">
    <source>
        <dbReference type="SAM" id="SignalP"/>
    </source>
</evidence>
<dbReference type="AlphaFoldDB" id="A0A392P937"/>
<dbReference type="Proteomes" id="UP000265520">
    <property type="component" value="Unassembled WGS sequence"/>
</dbReference>
<name>A0A392P937_9FABA</name>
<protein>
    <recommendedName>
        <fullName evidence="4">Secreted protein</fullName>
    </recommendedName>
</protein>
<dbReference type="EMBL" id="LXQA010065332">
    <property type="protein sequence ID" value="MCI07425.1"/>
    <property type="molecule type" value="Genomic_DNA"/>
</dbReference>
<proteinExistence type="predicted"/>
<evidence type="ECO:0000313" key="3">
    <source>
        <dbReference type="Proteomes" id="UP000265520"/>
    </source>
</evidence>
<keyword evidence="1" id="KW-0732">Signal</keyword>
<reference evidence="2 3" key="1">
    <citation type="journal article" date="2018" name="Front. Plant Sci.">
        <title>Red Clover (Trifolium pratense) and Zigzag Clover (T. medium) - A Picture of Genomic Similarities and Differences.</title>
        <authorList>
            <person name="Dluhosova J."/>
            <person name="Istvanek J."/>
            <person name="Nedelnik J."/>
            <person name="Repkova J."/>
        </authorList>
    </citation>
    <scope>NUCLEOTIDE SEQUENCE [LARGE SCALE GENOMIC DNA]</scope>
    <source>
        <strain evidence="3">cv. 10/8</strain>
        <tissue evidence="2">Leaf</tissue>
    </source>
</reference>
<feature type="signal peptide" evidence="1">
    <location>
        <begin position="1"/>
        <end position="18"/>
    </location>
</feature>
<sequence length="75" mass="8246">MLAPTTVLALTSLLRVDALGESESPPPLDPFFALAVAKVRWHATTTASLVLRMHLTDLAWFINMTSARVLFIPLQ</sequence>
<accession>A0A392P937</accession>
<evidence type="ECO:0008006" key="4">
    <source>
        <dbReference type="Google" id="ProtNLM"/>
    </source>
</evidence>
<evidence type="ECO:0000313" key="2">
    <source>
        <dbReference type="EMBL" id="MCI07425.1"/>
    </source>
</evidence>
<comment type="caution">
    <text evidence="2">The sequence shown here is derived from an EMBL/GenBank/DDBJ whole genome shotgun (WGS) entry which is preliminary data.</text>
</comment>
<keyword evidence="3" id="KW-1185">Reference proteome</keyword>
<feature type="chain" id="PRO_5017357878" description="Secreted protein" evidence="1">
    <location>
        <begin position="19"/>
        <end position="75"/>
    </location>
</feature>
<organism evidence="2 3">
    <name type="scientific">Trifolium medium</name>
    <dbReference type="NCBI Taxonomy" id="97028"/>
    <lineage>
        <taxon>Eukaryota</taxon>
        <taxon>Viridiplantae</taxon>
        <taxon>Streptophyta</taxon>
        <taxon>Embryophyta</taxon>
        <taxon>Tracheophyta</taxon>
        <taxon>Spermatophyta</taxon>
        <taxon>Magnoliopsida</taxon>
        <taxon>eudicotyledons</taxon>
        <taxon>Gunneridae</taxon>
        <taxon>Pentapetalae</taxon>
        <taxon>rosids</taxon>
        <taxon>fabids</taxon>
        <taxon>Fabales</taxon>
        <taxon>Fabaceae</taxon>
        <taxon>Papilionoideae</taxon>
        <taxon>50 kb inversion clade</taxon>
        <taxon>NPAAA clade</taxon>
        <taxon>Hologalegina</taxon>
        <taxon>IRL clade</taxon>
        <taxon>Trifolieae</taxon>
        <taxon>Trifolium</taxon>
    </lineage>
</organism>